<gene>
    <name evidence="1" type="ORF">RBWH47_00785</name>
</gene>
<dbReference type="Proteomes" id="UP000006222">
    <property type="component" value="Unassembled WGS sequence"/>
</dbReference>
<proteinExistence type="predicted"/>
<organism evidence="1 2">
    <name type="scientific">Rhodopirellula baltica WH47</name>
    <dbReference type="NCBI Taxonomy" id="991778"/>
    <lineage>
        <taxon>Bacteria</taxon>
        <taxon>Pseudomonadati</taxon>
        <taxon>Planctomycetota</taxon>
        <taxon>Planctomycetia</taxon>
        <taxon>Pirellulales</taxon>
        <taxon>Pirellulaceae</taxon>
        <taxon>Rhodopirellula</taxon>
    </lineage>
</organism>
<dbReference type="EMBL" id="AFAR01000278">
    <property type="protein sequence ID" value="EGF24656.1"/>
    <property type="molecule type" value="Genomic_DNA"/>
</dbReference>
<name>F2B096_RHOBT</name>
<comment type="caution">
    <text evidence="1">The sequence shown here is derived from an EMBL/GenBank/DDBJ whole genome shotgun (WGS) entry which is preliminary data.</text>
</comment>
<sequence>MDLTIGRSIAPAKYNEHGTTIKQSVINDIILAKFFMATARVCSKSAEMDGITFKRQQPSGDRFFSG</sequence>
<reference evidence="1 2" key="1">
    <citation type="journal article" date="2013" name="Mar. Genomics">
        <title>Expression of sulfatases in Rhodopirellula baltica and the diversity of sulfatases in the genus Rhodopirellula.</title>
        <authorList>
            <person name="Wegner C.E."/>
            <person name="Richter-Heitmann T."/>
            <person name="Klindworth A."/>
            <person name="Klockow C."/>
            <person name="Richter M."/>
            <person name="Achstetter T."/>
            <person name="Glockner F.O."/>
            <person name="Harder J."/>
        </authorList>
    </citation>
    <scope>NUCLEOTIDE SEQUENCE [LARGE SCALE GENOMIC DNA]</scope>
    <source>
        <strain evidence="1 2">WH47</strain>
    </source>
</reference>
<evidence type="ECO:0000313" key="2">
    <source>
        <dbReference type="Proteomes" id="UP000006222"/>
    </source>
</evidence>
<protein>
    <submittedName>
        <fullName evidence="1">Uncharacterized protein</fullName>
    </submittedName>
</protein>
<dbReference type="AlphaFoldDB" id="F2B096"/>
<evidence type="ECO:0000313" key="1">
    <source>
        <dbReference type="EMBL" id="EGF24656.1"/>
    </source>
</evidence>
<accession>F2B096</accession>